<feature type="transmembrane region" description="Helical" evidence="7">
    <location>
        <begin position="139"/>
        <end position="160"/>
    </location>
</feature>
<keyword evidence="6 7" id="KW-0472">Membrane</keyword>
<feature type="domain" description="VTT" evidence="8">
    <location>
        <begin position="31"/>
        <end position="162"/>
    </location>
</feature>
<keyword evidence="4 7" id="KW-0812">Transmembrane</keyword>
<evidence type="ECO:0000256" key="4">
    <source>
        <dbReference type="ARBA" id="ARBA00022692"/>
    </source>
</evidence>
<evidence type="ECO:0000256" key="3">
    <source>
        <dbReference type="ARBA" id="ARBA00022475"/>
    </source>
</evidence>
<feature type="transmembrane region" description="Helical" evidence="7">
    <location>
        <begin position="51"/>
        <end position="72"/>
    </location>
</feature>
<dbReference type="InterPro" id="IPR051311">
    <property type="entry name" value="DedA_domain"/>
</dbReference>
<dbReference type="GO" id="GO:0005886">
    <property type="term" value="C:plasma membrane"/>
    <property type="evidence" value="ECO:0007669"/>
    <property type="project" value="UniProtKB-SubCell"/>
</dbReference>
<dbReference type="RefSeq" id="WP_034525932.1">
    <property type="nucleotide sequence ID" value="NZ_BBAZ01000008.1"/>
</dbReference>
<evidence type="ECO:0000313" key="10">
    <source>
        <dbReference type="Proteomes" id="UP000028700"/>
    </source>
</evidence>
<dbReference type="PANTHER" id="PTHR42709:SF6">
    <property type="entry name" value="UNDECAPRENYL PHOSPHATE TRANSPORTER A"/>
    <property type="match status" value="1"/>
</dbReference>
<dbReference type="AlphaFoldDB" id="A0A081BGC0"/>
<organism evidence="9 10">
    <name type="scientific">Secundilactobacillus oryzae JCM 18671</name>
    <dbReference type="NCBI Taxonomy" id="1291743"/>
    <lineage>
        <taxon>Bacteria</taxon>
        <taxon>Bacillati</taxon>
        <taxon>Bacillota</taxon>
        <taxon>Bacilli</taxon>
        <taxon>Lactobacillales</taxon>
        <taxon>Lactobacillaceae</taxon>
        <taxon>Secundilactobacillus</taxon>
    </lineage>
</organism>
<keyword evidence="3" id="KW-1003">Cell membrane</keyword>
<keyword evidence="5 7" id="KW-1133">Transmembrane helix</keyword>
<comment type="subcellular location">
    <subcellularLocation>
        <location evidence="1">Cell membrane</location>
        <topology evidence="1">Multi-pass membrane protein</topology>
    </subcellularLocation>
</comment>
<comment type="similarity">
    <text evidence="2">Belongs to the DedA family.</text>
</comment>
<feature type="transmembrane region" description="Helical" evidence="7">
    <location>
        <begin position="180"/>
        <end position="199"/>
    </location>
</feature>
<dbReference type="eggNOG" id="COG0586">
    <property type="taxonomic scope" value="Bacteria"/>
</dbReference>
<dbReference type="Proteomes" id="UP000028700">
    <property type="component" value="Unassembled WGS sequence"/>
</dbReference>
<dbReference type="Pfam" id="PF09335">
    <property type="entry name" value="VTT_dom"/>
    <property type="match status" value="1"/>
</dbReference>
<evidence type="ECO:0000256" key="6">
    <source>
        <dbReference type="ARBA" id="ARBA00023136"/>
    </source>
</evidence>
<feature type="transmembrane region" description="Helical" evidence="7">
    <location>
        <begin position="12"/>
        <end position="31"/>
    </location>
</feature>
<evidence type="ECO:0000256" key="5">
    <source>
        <dbReference type="ARBA" id="ARBA00022989"/>
    </source>
</evidence>
<sequence>MNMTTITDLISQYGYIGIALLIALENIFPPIPSEVILTFTGFLTLTHGLSIPGAILAATIGSIIGALVLYGAGRLLKVERLESIVSGRIGQVLRLKASDIEKASNYFLKHGGKTIFLGRFIPIIRSMISIPAGMTKYPLGHFVMLSVFGTIIWNTVLIYLGHSVGSAWPKIVAGFESYSHIAAIAIVILFIIGVAWWYFQKKRPA</sequence>
<evidence type="ECO:0000259" key="8">
    <source>
        <dbReference type="Pfam" id="PF09335"/>
    </source>
</evidence>
<keyword evidence="10" id="KW-1185">Reference proteome</keyword>
<evidence type="ECO:0000256" key="1">
    <source>
        <dbReference type="ARBA" id="ARBA00004651"/>
    </source>
</evidence>
<proteinExistence type="inferred from homology"/>
<accession>A0A081BGC0</accession>
<name>A0A081BGC0_9LACO</name>
<dbReference type="InterPro" id="IPR032816">
    <property type="entry name" value="VTT_dom"/>
</dbReference>
<gene>
    <name evidence="9" type="ORF">LOSG293_020260</name>
</gene>
<protein>
    <submittedName>
        <fullName evidence="9">Alkaline phosphatase</fullName>
    </submittedName>
</protein>
<dbReference type="PANTHER" id="PTHR42709">
    <property type="entry name" value="ALKALINE PHOSPHATASE LIKE PROTEIN"/>
    <property type="match status" value="1"/>
</dbReference>
<dbReference type="EMBL" id="BBJM01000002">
    <property type="protein sequence ID" value="GAK47088.1"/>
    <property type="molecule type" value="Genomic_DNA"/>
</dbReference>
<reference evidence="9" key="1">
    <citation type="journal article" date="2014" name="Genome Announc.">
        <title>Draft Genome Sequence of Lactobacillus oryzae Strain SG293T.</title>
        <authorList>
            <person name="Tanizawa Y."/>
            <person name="Fujisawa T."/>
            <person name="Mochizuki T."/>
            <person name="Kaminuma E."/>
            <person name="Nakamura Y."/>
            <person name="Tohno M."/>
        </authorList>
    </citation>
    <scope>NUCLEOTIDE SEQUENCE [LARGE SCALE GENOMIC DNA]</scope>
    <source>
        <strain evidence="9">SG293</strain>
    </source>
</reference>
<comment type="caution">
    <text evidence="9">The sequence shown here is derived from an EMBL/GenBank/DDBJ whole genome shotgun (WGS) entry which is preliminary data.</text>
</comment>
<evidence type="ECO:0000256" key="7">
    <source>
        <dbReference type="SAM" id="Phobius"/>
    </source>
</evidence>
<dbReference type="OrthoDB" id="9813426at2"/>
<evidence type="ECO:0000313" key="9">
    <source>
        <dbReference type="EMBL" id="GAK47088.1"/>
    </source>
</evidence>
<evidence type="ECO:0000256" key="2">
    <source>
        <dbReference type="ARBA" id="ARBA00010792"/>
    </source>
</evidence>